<dbReference type="Proteomes" id="UP000683000">
    <property type="component" value="Unassembled WGS sequence"/>
</dbReference>
<sequence>MKPDCIPHCQPTINEPLKPCFKYESCLFSLNIPDLDGGPATLYMSNGSMRPPTPQVGDFFYDFSAMMFHIYFSDGWVSFTLEDMESLVCHPSGNNAVMLFTGRAIPYWMLTVTLGLGGNPEIEFDSVNTLFTKFEMIFDPKDFMVVRIPAEKSKMKKLGSKSRKDTRTVTKNKVSTQSILVSGNQGLISALEGAFAGPSTLREGAKDPVSKVINTRIE</sequence>
<gene>
    <name evidence="1" type="ORF">JVT61DRAFT_13716</name>
</gene>
<comment type="caution">
    <text evidence="1">The sequence shown here is derived from an EMBL/GenBank/DDBJ whole genome shotgun (WGS) entry which is preliminary data.</text>
</comment>
<name>A0A8I3AD02_9AGAM</name>
<dbReference type="EMBL" id="JAGFBS010000007">
    <property type="protein sequence ID" value="KAG6378036.1"/>
    <property type="molecule type" value="Genomic_DNA"/>
</dbReference>
<protein>
    <submittedName>
        <fullName evidence="1">Uncharacterized protein</fullName>
    </submittedName>
</protein>
<evidence type="ECO:0000313" key="2">
    <source>
        <dbReference type="Proteomes" id="UP000683000"/>
    </source>
</evidence>
<dbReference type="AlphaFoldDB" id="A0A8I3AD02"/>
<proteinExistence type="predicted"/>
<organism evidence="1 2">
    <name type="scientific">Boletus reticuloceps</name>
    <dbReference type="NCBI Taxonomy" id="495285"/>
    <lineage>
        <taxon>Eukaryota</taxon>
        <taxon>Fungi</taxon>
        <taxon>Dikarya</taxon>
        <taxon>Basidiomycota</taxon>
        <taxon>Agaricomycotina</taxon>
        <taxon>Agaricomycetes</taxon>
        <taxon>Agaricomycetidae</taxon>
        <taxon>Boletales</taxon>
        <taxon>Boletineae</taxon>
        <taxon>Boletaceae</taxon>
        <taxon>Boletoideae</taxon>
        <taxon>Boletus</taxon>
    </lineage>
</organism>
<evidence type="ECO:0000313" key="1">
    <source>
        <dbReference type="EMBL" id="KAG6378036.1"/>
    </source>
</evidence>
<keyword evidence="2" id="KW-1185">Reference proteome</keyword>
<reference evidence="1" key="1">
    <citation type="submission" date="2021-03" db="EMBL/GenBank/DDBJ databases">
        <title>Evolutionary innovations through gain and loss of genes in the ectomycorrhizal Boletales.</title>
        <authorList>
            <person name="Wu G."/>
            <person name="Miyauchi S."/>
            <person name="Morin E."/>
            <person name="Yang Z.-L."/>
            <person name="Xu J."/>
            <person name="Martin F.M."/>
        </authorList>
    </citation>
    <scope>NUCLEOTIDE SEQUENCE</scope>
    <source>
        <strain evidence="1">BR01</strain>
    </source>
</reference>
<accession>A0A8I3AD02</accession>